<accession>A0A0K1Q1Q8</accession>
<feature type="transmembrane region" description="Helical" evidence="1">
    <location>
        <begin position="59"/>
        <end position="83"/>
    </location>
</feature>
<gene>
    <name evidence="2" type="ORF">AKJ09_05988</name>
</gene>
<dbReference type="InterPro" id="IPR010699">
    <property type="entry name" value="DUF1275"/>
</dbReference>
<keyword evidence="1" id="KW-1133">Transmembrane helix</keyword>
<protein>
    <submittedName>
        <fullName evidence="2">Putative transmembrane protein</fullName>
    </submittedName>
</protein>
<reference evidence="2 3" key="1">
    <citation type="submission" date="2015-08" db="EMBL/GenBank/DDBJ databases">
        <authorList>
            <person name="Babu N.S."/>
            <person name="Beckwith C.J."/>
            <person name="Beseler K.G."/>
            <person name="Brison A."/>
            <person name="Carone J.V."/>
            <person name="Caskin T.P."/>
            <person name="Diamond M."/>
            <person name="Durham M.E."/>
            <person name="Foxe J.M."/>
            <person name="Go M."/>
            <person name="Henderson B.A."/>
            <person name="Jones I.B."/>
            <person name="McGettigan J.A."/>
            <person name="Micheletti S.J."/>
            <person name="Nasrallah M.E."/>
            <person name="Ortiz D."/>
            <person name="Piller C.R."/>
            <person name="Privatt S.R."/>
            <person name="Schneider S.L."/>
            <person name="Sharp S."/>
            <person name="Smith T.C."/>
            <person name="Stanton J.D."/>
            <person name="Ullery H.E."/>
            <person name="Wilson R.J."/>
            <person name="Serrano M.G."/>
            <person name="Buck G."/>
            <person name="Lee V."/>
            <person name="Wang Y."/>
            <person name="Carvalho R."/>
            <person name="Voegtly L."/>
            <person name="Shi R."/>
            <person name="Duckworth R."/>
            <person name="Johnson A."/>
            <person name="Loviza R."/>
            <person name="Walstead R."/>
            <person name="Shah Z."/>
            <person name="Kiflezghi M."/>
            <person name="Wade K."/>
            <person name="Ball S.L."/>
            <person name="Bradley K.W."/>
            <person name="Asai D.J."/>
            <person name="Bowman C.A."/>
            <person name="Russell D.A."/>
            <person name="Pope W.H."/>
            <person name="Jacobs-Sera D."/>
            <person name="Hendrix R.W."/>
            <person name="Hatfull G.F."/>
        </authorList>
    </citation>
    <scope>NUCLEOTIDE SEQUENCE [LARGE SCALE GENOMIC DNA]</scope>
    <source>
        <strain evidence="2 3">DSM 27648</strain>
    </source>
</reference>
<evidence type="ECO:0000256" key="1">
    <source>
        <dbReference type="SAM" id="Phobius"/>
    </source>
</evidence>
<dbReference type="AlphaFoldDB" id="A0A0K1Q1Q8"/>
<feature type="transmembrane region" description="Helical" evidence="1">
    <location>
        <begin position="228"/>
        <end position="245"/>
    </location>
</feature>
<evidence type="ECO:0000313" key="2">
    <source>
        <dbReference type="EMBL" id="AKU99324.1"/>
    </source>
</evidence>
<evidence type="ECO:0000313" key="3">
    <source>
        <dbReference type="Proteomes" id="UP000064967"/>
    </source>
</evidence>
<dbReference type="Proteomes" id="UP000064967">
    <property type="component" value="Chromosome"/>
</dbReference>
<dbReference type="PANTHER" id="PTHR37314">
    <property type="entry name" value="SLR0142 PROTEIN"/>
    <property type="match status" value="1"/>
</dbReference>
<organism evidence="2 3">
    <name type="scientific">Labilithrix luteola</name>
    <dbReference type="NCBI Taxonomy" id="1391654"/>
    <lineage>
        <taxon>Bacteria</taxon>
        <taxon>Pseudomonadati</taxon>
        <taxon>Myxococcota</taxon>
        <taxon>Polyangia</taxon>
        <taxon>Polyangiales</taxon>
        <taxon>Labilitrichaceae</taxon>
        <taxon>Labilithrix</taxon>
    </lineage>
</organism>
<dbReference type="RefSeq" id="WP_146650743.1">
    <property type="nucleotide sequence ID" value="NZ_CP012333.1"/>
</dbReference>
<dbReference type="STRING" id="1391654.AKJ09_05988"/>
<sequence>MFRQLGTARSDRQNRLLAGYLAFVGGYVNSVGFLLVGSFTSHVTGNIGRAANDLAGAQFGAAVAALTMTLAFCAGAFLSSVMVESTFFGKTSRAYAVALAGEGALLIAFMIFSSASFQTHPRVRDAEALLLCAAMGMQNSLVTRLSGAVVRTTHLTGVFTDIGIEAARWFRFWRGQASERLGVPIVFGKNVVERPHAPKIVLLATIAGAFAIGATMGAIAVVRLHHSAMAFAVVAVLGCSFYAALNSRDTRGPDDVRPSRR</sequence>
<name>A0A0K1Q1Q8_9BACT</name>
<dbReference type="KEGG" id="llu:AKJ09_05988"/>
<dbReference type="PANTHER" id="PTHR37314:SF4">
    <property type="entry name" value="UPF0700 TRANSMEMBRANE PROTEIN YOAK"/>
    <property type="match status" value="1"/>
</dbReference>
<proteinExistence type="predicted"/>
<keyword evidence="3" id="KW-1185">Reference proteome</keyword>
<dbReference type="OrthoDB" id="270162at2"/>
<feature type="transmembrane region" description="Helical" evidence="1">
    <location>
        <begin position="95"/>
        <end position="115"/>
    </location>
</feature>
<keyword evidence="1" id="KW-0472">Membrane</keyword>
<feature type="transmembrane region" description="Helical" evidence="1">
    <location>
        <begin position="200"/>
        <end position="221"/>
    </location>
</feature>
<feature type="transmembrane region" description="Helical" evidence="1">
    <location>
        <begin position="20"/>
        <end position="39"/>
    </location>
</feature>
<dbReference type="Pfam" id="PF06912">
    <property type="entry name" value="DUF1275"/>
    <property type="match status" value="1"/>
</dbReference>
<keyword evidence="1 2" id="KW-0812">Transmembrane</keyword>
<dbReference type="EMBL" id="CP012333">
    <property type="protein sequence ID" value="AKU99324.1"/>
    <property type="molecule type" value="Genomic_DNA"/>
</dbReference>